<accession>A0A9P7Z6D2</accession>
<evidence type="ECO:0000256" key="8">
    <source>
        <dbReference type="PROSITE-ProRule" id="PRU01016"/>
    </source>
</evidence>
<keyword evidence="12" id="KW-1185">Reference proteome</keyword>
<dbReference type="Pfam" id="PF00145">
    <property type="entry name" value="DNA_methylase"/>
    <property type="match status" value="1"/>
</dbReference>
<evidence type="ECO:0000256" key="4">
    <source>
        <dbReference type="ARBA" id="ARBA00022679"/>
    </source>
</evidence>
<dbReference type="GO" id="GO:0003677">
    <property type="term" value="F:DNA binding"/>
    <property type="evidence" value="ECO:0007669"/>
    <property type="project" value="UniProtKB-KW"/>
</dbReference>
<reference evidence="11" key="1">
    <citation type="journal article" date="2021" name="IMA Fungus">
        <title>Genomic characterization of three marine fungi, including Emericellopsis atlantica sp. nov. with signatures of a generalist lifestyle and marine biomass degradation.</title>
        <authorList>
            <person name="Hagestad O.C."/>
            <person name="Hou L."/>
            <person name="Andersen J.H."/>
            <person name="Hansen E.H."/>
            <person name="Altermark B."/>
            <person name="Li C."/>
            <person name="Kuhnert E."/>
            <person name="Cox R.J."/>
            <person name="Crous P.W."/>
            <person name="Spatafora J.W."/>
            <person name="Lail K."/>
            <person name="Amirebrahimi M."/>
            <person name="Lipzen A."/>
            <person name="Pangilinan J."/>
            <person name="Andreopoulos W."/>
            <person name="Hayes R.D."/>
            <person name="Ng V."/>
            <person name="Grigoriev I.V."/>
            <person name="Jackson S.A."/>
            <person name="Sutton T.D.S."/>
            <person name="Dobson A.D.W."/>
            <person name="Rama T."/>
        </authorList>
    </citation>
    <scope>NUCLEOTIDE SEQUENCE</scope>
    <source>
        <strain evidence="11">TRa3180A</strain>
    </source>
</reference>
<comment type="similarity">
    <text evidence="8">Belongs to the class I-like SAM-binding methyltransferase superfamily. C5-methyltransferase family.</text>
</comment>
<feature type="domain" description="BAH" evidence="10">
    <location>
        <begin position="368"/>
        <end position="505"/>
    </location>
</feature>
<proteinExistence type="inferred from homology"/>
<dbReference type="InterPro" id="IPR029063">
    <property type="entry name" value="SAM-dependent_MTases_sf"/>
</dbReference>
<dbReference type="InterPro" id="IPR050390">
    <property type="entry name" value="C5-Methyltransferase"/>
</dbReference>
<evidence type="ECO:0000256" key="9">
    <source>
        <dbReference type="SAM" id="MobiDB-lite"/>
    </source>
</evidence>
<dbReference type="InterPro" id="IPR057215">
    <property type="entry name" value="DUF7893"/>
</dbReference>
<dbReference type="Gene3D" id="3.40.50.150">
    <property type="entry name" value="Vaccinia Virus protein VP39"/>
    <property type="match status" value="1"/>
</dbReference>
<dbReference type="Pfam" id="PF25423">
    <property type="entry name" value="DUF7893"/>
    <property type="match status" value="1"/>
</dbReference>
<gene>
    <name evidence="11" type="ORF">BJ878DRAFT_305348</name>
</gene>
<evidence type="ECO:0000313" key="11">
    <source>
        <dbReference type="EMBL" id="KAG9246190.1"/>
    </source>
</evidence>
<dbReference type="EC" id="2.1.1.37" evidence="2"/>
<dbReference type="OrthoDB" id="5376140at2759"/>
<dbReference type="PROSITE" id="PS51038">
    <property type="entry name" value="BAH"/>
    <property type="match status" value="1"/>
</dbReference>
<dbReference type="GO" id="GO:0003682">
    <property type="term" value="F:chromatin binding"/>
    <property type="evidence" value="ECO:0007669"/>
    <property type="project" value="InterPro"/>
</dbReference>
<dbReference type="Gene3D" id="2.30.30.490">
    <property type="match status" value="1"/>
</dbReference>
<dbReference type="PANTHER" id="PTHR10629">
    <property type="entry name" value="CYTOSINE-SPECIFIC METHYLTRANSFERASE"/>
    <property type="match status" value="1"/>
</dbReference>
<dbReference type="AlphaFoldDB" id="A0A9P7Z6D2"/>
<feature type="active site" evidence="8">
    <location>
        <position position="755"/>
    </location>
</feature>
<name>A0A9P7Z6D2_9HELO</name>
<keyword evidence="7" id="KW-0539">Nucleus</keyword>
<evidence type="ECO:0000259" key="10">
    <source>
        <dbReference type="PROSITE" id="PS51038"/>
    </source>
</evidence>
<dbReference type="Gene3D" id="3.90.120.10">
    <property type="entry name" value="DNA Methylase, subunit A, domain 2"/>
    <property type="match status" value="1"/>
</dbReference>
<feature type="compositionally biased region" description="Basic and acidic residues" evidence="9">
    <location>
        <begin position="28"/>
        <end position="38"/>
    </location>
</feature>
<organism evidence="11 12">
    <name type="scientific">Calycina marina</name>
    <dbReference type="NCBI Taxonomy" id="1763456"/>
    <lineage>
        <taxon>Eukaryota</taxon>
        <taxon>Fungi</taxon>
        <taxon>Dikarya</taxon>
        <taxon>Ascomycota</taxon>
        <taxon>Pezizomycotina</taxon>
        <taxon>Leotiomycetes</taxon>
        <taxon>Helotiales</taxon>
        <taxon>Pezizellaceae</taxon>
        <taxon>Calycina</taxon>
    </lineage>
</organism>
<dbReference type="InterPro" id="IPR001025">
    <property type="entry name" value="BAH_dom"/>
</dbReference>
<dbReference type="Proteomes" id="UP000887226">
    <property type="component" value="Unassembled WGS sequence"/>
</dbReference>
<evidence type="ECO:0000256" key="3">
    <source>
        <dbReference type="ARBA" id="ARBA00022603"/>
    </source>
</evidence>
<evidence type="ECO:0000256" key="2">
    <source>
        <dbReference type="ARBA" id="ARBA00011975"/>
    </source>
</evidence>
<evidence type="ECO:0000313" key="12">
    <source>
        <dbReference type="Proteomes" id="UP000887226"/>
    </source>
</evidence>
<keyword evidence="6" id="KW-0238">DNA-binding</keyword>
<dbReference type="GO" id="GO:0003886">
    <property type="term" value="F:DNA (cytosine-5-)-methyltransferase activity"/>
    <property type="evidence" value="ECO:0007669"/>
    <property type="project" value="UniProtKB-EC"/>
</dbReference>
<comment type="subcellular location">
    <subcellularLocation>
        <location evidence="1">Nucleus</location>
    </subcellularLocation>
</comment>
<evidence type="ECO:0000256" key="5">
    <source>
        <dbReference type="ARBA" id="ARBA00022691"/>
    </source>
</evidence>
<dbReference type="GO" id="GO:0044027">
    <property type="term" value="P:negative regulation of gene expression via chromosomal CpG island methylation"/>
    <property type="evidence" value="ECO:0007669"/>
    <property type="project" value="TreeGrafter"/>
</dbReference>
<dbReference type="GO" id="GO:0005634">
    <property type="term" value="C:nucleus"/>
    <property type="evidence" value="ECO:0007669"/>
    <property type="project" value="UniProtKB-SubCell"/>
</dbReference>
<evidence type="ECO:0000256" key="7">
    <source>
        <dbReference type="ARBA" id="ARBA00023242"/>
    </source>
</evidence>
<dbReference type="EMBL" id="MU253814">
    <property type="protein sequence ID" value="KAG9246190.1"/>
    <property type="molecule type" value="Genomic_DNA"/>
</dbReference>
<protein>
    <recommendedName>
        <fullName evidence="2">DNA (cytosine-5-)-methyltransferase</fullName>
        <ecNumber evidence="2">2.1.1.37</ecNumber>
    </recommendedName>
</protein>
<dbReference type="SUPFAM" id="SSF53335">
    <property type="entry name" value="S-adenosyl-L-methionine-dependent methyltransferases"/>
    <property type="match status" value="1"/>
</dbReference>
<keyword evidence="3 8" id="KW-0489">Methyltransferase</keyword>
<evidence type="ECO:0000256" key="6">
    <source>
        <dbReference type="ARBA" id="ARBA00023125"/>
    </source>
</evidence>
<sequence>MPSSLPIIMDDVDDVDELQLTDGVLEAAERQEAKDKPPDSFAYPRSHTPGHELCRKKYTEQDVLRILLTALRQKVQNDKGLSDDEEDFKEIDLTDFSVYLPGTNAHHAYELRSLADLGTSSGHAVLLFDGNLKIENIEYYVEGVPFDKCSIEGYGTPAELHEIGAVWLKSKLNSGSKVYYRLRIPAAEYRRFYKGFIWVANLAKHFVDYSECALMDKKSVSVHEFRENFARWLRRTHEKSSEFYQWYEEYQGDDFRNAVSMNIQFLFKECNGLEENEKKKKLRRLVIFKELLHKDFIRKQVQQTVKTIVTPYVYQCFEHMKFRDQLQEVTLKDQQPMQSNSLNGLPGKGRPVVALPSYSPLAKNQRISAIKVGDIVAVKTEEEGGNWKWQQSIHTTSVDCWYGYVQEIHTSQAGRRTFDVLWLYHPQDTFCGTMKYPHEYELFFSNHCNCYTDETEEHLSRDEDPLFEEDTLDVIPIRWHGTPGRSLFVRQTFWDLEKLVTLKDEHKTCSHKTVVLPVEYPKGQTILALSPEKNPKYELEPYEIVEYIDSESGRRVLLRKLLRRCELSVGGHHRPNELVYTNAMIEMKAENIERTCLVRFYSQQDLDSRSIPAPYDRNGTGCAFFITSMLKERICDGPITLCPMLLSPPPSLIQGFDPTKKFPHSKLKGLDFYCGGGNFGRGLEEGGAIHNAYAVDYESPQIHTYYANLKGLSATKLFHGSVNDLLYQAMKGNPQNSDLIPAPGNIDFISAGSSCQGFSKLNSLRNNEKGLRNQSMVASVAAYIDFYRPKYGMLENVLNISQRGDDDVLSQLICCIVGLGYQVSIFVLQPCSTGSAQSRGRLFVSFTASGLEPIEHPGITHRDPIFKQKRSVGKLANGCAVATTLTDPTPFHSNSASDSVSDLDDIGNGLTFHCIRFPDHVLPRRPGRDRLAQIAAIPTQPRGSDFASAWFGLKRPDGKRDGKGVMTKEQRALFPTRMRLSENLPESVKPESKAWGRVRPDRLFGAVITSEQVRDARMGNTLHWDQDRVLTIMESRRAQGFPDTDVLVGGLSERLKIVGNSVDRSVALSLGLAVRNAWMKTFSTNGNQARKLDTSPPVLNTGSSVKARDAAARSLPIISRNGFVNLTEILDQDECPVERTFSQTLKRSSSMVADADITATRTKTPRLSGESLP</sequence>
<keyword evidence="5 8" id="KW-0949">S-adenosyl-L-methionine</keyword>
<comment type="caution">
    <text evidence="11">The sequence shown here is derived from an EMBL/GenBank/DDBJ whole genome shotgun (WGS) entry which is preliminary data.</text>
</comment>
<keyword evidence="4 8" id="KW-0808">Transferase</keyword>
<dbReference type="InterPro" id="IPR043151">
    <property type="entry name" value="BAH_sf"/>
</dbReference>
<dbReference type="PROSITE" id="PS51679">
    <property type="entry name" value="SAM_MT_C5"/>
    <property type="match status" value="1"/>
</dbReference>
<dbReference type="InterPro" id="IPR001525">
    <property type="entry name" value="C5_MeTfrase"/>
</dbReference>
<dbReference type="GO" id="GO:0032259">
    <property type="term" value="P:methylation"/>
    <property type="evidence" value="ECO:0007669"/>
    <property type="project" value="UniProtKB-KW"/>
</dbReference>
<feature type="region of interest" description="Disordered" evidence="9">
    <location>
        <begin position="28"/>
        <end position="48"/>
    </location>
</feature>
<dbReference type="PANTHER" id="PTHR10629:SF54">
    <property type="entry name" value="DNA METHYLTRANSFERASE DIM-2"/>
    <property type="match status" value="1"/>
</dbReference>
<evidence type="ECO:0000256" key="1">
    <source>
        <dbReference type="ARBA" id="ARBA00004123"/>
    </source>
</evidence>